<protein>
    <submittedName>
        <fullName evidence="1">Uncharacterized protein</fullName>
    </submittedName>
</protein>
<reference evidence="1 2" key="1">
    <citation type="submission" date="2019-09" db="EMBL/GenBank/DDBJ databases">
        <title>Prosopis cineraria nodule microbiome.</title>
        <authorList>
            <person name="Chaluvadi S.R."/>
            <person name="Ali R."/>
            <person name="Wang X."/>
        </authorList>
    </citation>
    <scope>NUCLEOTIDE SEQUENCE [LARGE SCALE GENOMIC DNA]</scope>
    <source>
        <strain evidence="1 2">BG1</strain>
    </source>
</reference>
<dbReference type="OrthoDB" id="7031301at2"/>
<gene>
    <name evidence="1" type="ORF">F1C79_27345</name>
</gene>
<dbReference type="Proteomes" id="UP000326659">
    <property type="component" value="Chromosome"/>
</dbReference>
<dbReference type="KEGG" id="pden:F1C79_27345"/>
<name>A0A9X7R708_PSEDE</name>
<proteinExistence type="predicted"/>
<keyword evidence="2" id="KW-1185">Reference proteome</keyword>
<sequence>MNENVGVVHHPLPGNIRVLPRDKLVEHLQVQEFGQLLAHQYCVRRFFLHFPSAFYALRNIRMRVEAVLGETQLNNEYRLFVGRKSTAIARCMRALDSRQFRALAVAGKRREFRELLEREIEPFEDQIHSPILPFLSDDDLERLCEILADGCKEVNKIHDELNFLDFYDPFAMSSFVSGKLLLTHYLSAKHGIHSVRPWAEWLQPENRWRHTREAELDDAMASIAHELAFVIRRPASNVHVYGGDQRIAVDGVELKNHLILAVPIDKTPTNIDSALRHFRDALRQAFVDTHGCYANVSSPEFDNSLFMQNFNERTFLVNQTRQYRSRLSGLWMWDLVNPVAHGCGLAVSDALESIAKEAEAQLKQLALTHKEPLYDDSSYKNQYDLAVRQITPKLMKTTDPRQPRELDQYLTSGMAVLGRRSPAEAPDI</sequence>
<dbReference type="RefSeq" id="WP_151189121.1">
    <property type="nucleotide sequence ID" value="NZ_CP043626.1"/>
</dbReference>
<organism evidence="1 2">
    <name type="scientific">Pseudomonas denitrificans</name>
    <dbReference type="NCBI Taxonomy" id="43306"/>
    <lineage>
        <taxon>Bacteria</taxon>
        <taxon>Pseudomonadati</taxon>
        <taxon>Pseudomonadota</taxon>
        <taxon>Gammaproteobacteria</taxon>
        <taxon>Pseudomonadales</taxon>
        <taxon>Pseudomonadaceae</taxon>
        <taxon>Halopseudomonas</taxon>
    </lineage>
</organism>
<dbReference type="EMBL" id="CP043626">
    <property type="protein sequence ID" value="QEY75039.1"/>
    <property type="molecule type" value="Genomic_DNA"/>
</dbReference>
<dbReference type="AlphaFoldDB" id="A0A9X7R708"/>
<evidence type="ECO:0000313" key="2">
    <source>
        <dbReference type="Proteomes" id="UP000326659"/>
    </source>
</evidence>
<accession>A0A9X7R708</accession>
<evidence type="ECO:0000313" key="1">
    <source>
        <dbReference type="EMBL" id="QEY75039.1"/>
    </source>
</evidence>